<feature type="compositionally biased region" description="Basic and acidic residues" evidence="1">
    <location>
        <begin position="109"/>
        <end position="123"/>
    </location>
</feature>
<evidence type="ECO:0000313" key="2">
    <source>
        <dbReference type="EMBL" id="CAK9439051.1"/>
    </source>
</evidence>
<sequence length="409" mass="46435">MSKLAVTPSEVLNVGGSSDGPVALPPFSFSKKPVDKSQSISTDSNITSRLSRGSSKADSVHSQPTEFKDFDYNEQIRFPRMVNSHYTYSTKRSSFSSGERVSAKSRMSSFEEGREFKLPEQHHQQQLPPPPQQQQQQPENDDDEEANYKPAAFDLTQPMRRLSKRDVQTEEEEQDSKLLQEYTKNNCIYNSSNFNLYYQMKKPMMTPAVLRPVLPQAKPTTATYTVINVSANCLSLAEPSHNHWKPNSNFCSGCKIQLHNSLMCLIYDVPSCHHCRFCGLCYCASCLSESIVDKFANFVIPVKAKIQLHHANDDSSATMTKSKTCLKCTLEYENLTRLINHSDNPKLNITEAYVIVENPYTHDFPNYCDNLNKFKKFRISETGDLVEDSSRRRVSVAGEAPNVWTWSSF</sequence>
<evidence type="ECO:0008006" key="4">
    <source>
        <dbReference type="Google" id="ProtNLM"/>
    </source>
</evidence>
<dbReference type="RefSeq" id="XP_066830213.1">
    <property type="nucleotide sequence ID" value="XM_066973367.1"/>
</dbReference>
<name>A0ABP0ZPJ8_9ASCO</name>
<keyword evidence="3" id="KW-1185">Reference proteome</keyword>
<feature type="compositionally biased region" description="Polar residues" evidence="1">
    <location>
        <begin position="84"/>
        <end position="99"/>
    </location>
</feature>
<protein>
    <recommendedName>
        <fullName evidence="4">FYVE-type domain-containing protein</fullName>
    </recommendedName>
</protein>
<evidence type="ECO:0000313" key="3">
    <source>
        <dbReference type="Proteomes" id="UP001497383"/>
    </source>
</evidence>
<dbReference type="GeneID" id="92208471"/>
<feature type="region of interest" description="Disordered" evidence="1">
    <location>
        <begin position="1"/>
        <end position="176"/>
    </location>
</feature>
<dbReference type="Proteomes" id="UP001497383">
    <property type="component" value="Chromosome 4"/>
</dbReference>
<accession>A0ABP0ZPJ8</accession>
<dbReference type="EMBL" id="OZ022408">
    <property type="protein sequence ID" value="CAK9439051.1"/>
    <property type="molecule type" value="Genomic_DNA"/>
</dbReference>
<organism evidence="2 3">
    <name type="scientific">Lodderomyces beijingensis</name>
    <dbReference type="NCBI Taxonomy" id="1775926"/>
    <lineage>
        <taxon>Eukaryota</taxon>
        <taxon>Fungi</taxon>
        <taxon>Dikarya</taxon>
        <taxon>Ascomycota</taxon>
        <taxon>Saccharomycotina</taxon>
        <taxon>Pichiomycetes</taxon>
        <taxon>Debaryomycetaceae</taxon>
        <taxon>Candida/Lodderomyces clade</taxon>
        <taxon>Lodderomyces</taxon>
    </lineage>
</organism>
<proteinExistence type="predicted"/>
<evidence type="ECO:0000256" key="1">
    <source>
        <dbReference type="SAM" id="MobiDB-lite"/>
    </source>
</evidence>
<gene>
    <name evidence="2" type="ORF">LODBEIA_P32750</name>
</gene>
<feature type="compositionally biased region" description="Polar residues" evidence="1">
    <location>
        <begin position="36"/>
        <end position="65"/>
    </location>
</feature>
<reference evidence="2 3" key="1">
    <citation type="submission" date="2024-03" db="EMBL/GenBank/DDBJ databases">
        <authorList>
            <person name="Brejova B."/>
        </authorList>
    </citation>
    <scope>NUCLEOTIDE SEQUENCE [LARGE SCALE GENOMIC DNA]</scope>
    <source>
        <strain evidence="2 3">CBS 14171</strain>
    </source>
</reference>